<keyword evidence="3" id="KW-1185">Reference proteome</keyword>
<dbReference type="OrthoDB" id="8910986at2"/>
<dbReference type="InterPro" id="IPR010836">
    <property type="entry name" value="SapC"/>
</dbReference>
<dbReference type="Pfam" id="PF19541">
    <property type="entry name" value="DUF6065"/>
    <property type="match status" value="1"/>
</dbReference>
<reference evidence="2 3" key="1">
    <citation type="submission" date="2018-11" db="EMBL/GenBank/DDBJ databases">
        <title>Genomic Encyclopedia of Type Strains, Phase IV (KMG-IV): sequencing the most valuable type-strain genomes for metagenomic binning, comparative biology and taxonomic classification.</title>
        <authorList>
            <person name="Goeker M."/>
        </authorList>
    </citation>
    <scope>NUCLEOTIDE SEQUENCE [LARGE SCALE GENOMIC DNA]</scope>
    <source>
        <strain evidence="2 3">DSM 5900</strain>
    </source>
</reference>
<evidence type="ECO:0000313" key="2">
    <source>
        <dbReference type="EMBL" id="ROQ00099.1"/>
    </source>
</evidence>
<dbReference type="InterPro" id="IPR045709">
    <property type="entry name" value="DUF6065"/>
</dbReference>
<evidence type="ECO:0000256" key="1">
    <source>
        <dbReference type="SAM" id="MobiDB-lite"/>
    </source>
</evidence>
<gene>
    <name evidence="2" type="ORF">EDC65_1895</name>
</gene>
<feature type="compositionally biased region" description="Pro residues" evidence="1">
    <location>
        <begin position="255"/>
        <end position="267"/>
    </location>
</feature>
<organism evidence="2 3">
    <name type="scientific">Stella humosa</name>
    <dbReference type="NCBI Taxonomy" id="94"/>
    <lineage>
        <taxon>Bacteria</taxon>
        <taxon>Pseudomonadati</taxon>
        <taxon>Pseudomonadota</taxon>
        <taxon>Alphaproteobacteria</taxon>
        <taxon>Rhodospirillales</taxon>
        <taxon>Stellaceae</taxon>
        <taxon>Stella</taxon>
    </lineage>
</organism>
<dbReference type="Proteomes" id="UP000278222">
    <property type="component" value="Unassembled WGS sequence"/>
</dbReference>
<protein>
    <submittedName>
        <fullName evidence="2">SapC protein</fullName>
    </submittedName>
</protein>
<dbReference type="EMBL" id="RJKX01000013">
    <property type="protein sequence ID" value="ROQ00099.1"/>
    <property type="molecule type" value="Genomic_DNA"/>
</dbReference>
<proteinExistence type="predicted"/>
<feature type="compositionally biased region" description="Basic and acidic residues" evidence="1">
    <location>
        <begin position="238"/>
        <end position="249"/>
    </location>
</feature>
<name>A0A3N1MA37_9PROT</name>
<comment type="caution">
    <text evidence="2">The sequence shown here is derived from an EMBL/GenBank/DDBJ whole genome shotgun (WGS) entry which is preliminary data.</text>
</comment>
<dbReference type="AlphaFoldDB" id="A0A3N1MA37"/>
<sequence length="514" mass="55791">MKLECYATGRIACELVPAPQDRAWMDASPSRYPYRCLPLNIANAFGWHLLMPCTVDVDYTGGPDKEDIQVSSPDPVAELEHLVVSHFNRGILTFHPGYLFRTDPGWQLLATGPFNWPKDGIQPLTGLVETDWLPFPFTMNWQMTRPGRVRFEKGEPFCQIVPVPAGGLDRLVPQIRSIDDEPDLKAEYEAYRDHRTDFLKRLAEGEAEAVGEAWQKYYFRGRLPTGTKAPASHASKLRLPDPVDTRADAGAKAAAPPPPAAAAPPAAPVRGVLDTLSVRPVPISRSRHDGLGVARMDYAFAAGAHLIGLGTVELEQAANHYPTVFTADPPGIAAVLSGEPGRNLFVAEGRWAGGTYVPAAVRQYPFSIRRDGTADRWMLCIDEACPWLDRAAPSKLLDGGQLTELGRGGAAIADALLRDAALVAPFVAALQAHDLLVPAAANQSHPLAGRAGLAGLLVVDHVRYGALAAEIAEDWRRRGWSALVSHHVRSQGQWRRLAAREAPPAGRATTKETA</sequence>
<feature type="region of interest" description="Disordered" evidence="1">
    <location>
        <begin position="227"/>
        <end position="267"/>
    </location>
</feature>
<dbReference type="Pfam" id="PF07277">
    <property type="entry name" value="SapC"/>
    <property type="match status" value="1"/>
</dbReference>
<dbReference type="RefSeq" id="WP_123689415.1">
    <property type="nucleotide sequence ID" value="NZ_AP019700.1"/>
</dbReference>
<accession>A0A3N1MA37</accession>
<evidence type="ECO:0000313" key="3">
    <source>
        <dbReference type="Proteomes" id="UP000278222"/>
    </source>
</evidence>